<feature type="compositionally biased region" description="Pro residues" evidence="2">
    <location>
        <begin position="266"/>
        <end position="275"/>
    </location>
</feature>
<protein>
    <submittedName>
        <fullName evidence="3">Uncharacterized protein</fullName>
    </submittedName>
</protein>
<evidence type="ECO:0000313" key="3">
    <source>
        <dbReference type="EMBL" id="EFX77402.1"/>
    </source>
</evidence>
<reference evidence="3 4" key="1">
    <citation type="journal article" date="2011" name="Science">
        <title>The ecoresponsive genome of Daphnia pulex.</title>
        <authorList>
            <person name="Colbourne J.K."/>
            <person name="Pfrender M.E."/>
            <person name="Gilbert D."/>
            <person name="Thomas W.K."/>
            <person name="Tucker A."/>
            <person name="Oakley T.H."/>
            <person name="Tokishita S."/>
            <person name="Aerts A."/>
            <person name="Arnold G.J."/>
            <person name="Basu M.K."/>
            <person name="Bauer D.J."/>
            <person name="Caceres C.E."/>
            <person name="Carmel L."/>
            <person name="Casola C."/>
            <person name="Choi J.H."/>
            <person name="Detter J.C."/>
            <person name="Dong Q."/>
            <person name="Dusheyko S."/>
            <person name="Eads B.D."/>
            <person name="Frohlich T."/>
            <person name="Geiler-Samerotte K.A."/>
            <person name="Gerlach D."/>
            <person name="Hatcher P."/>
            <person name="Jogdeo S."/>
            <person name="Krijgsveld J."/>
            <person name="Kriventseva E.V."/>
            <person name="Kultz D."/>
            <person name="Laforsch C."/>
            <person name="Lindquist E."/>
            <person name="Lopez J."/>
            <person name="Manak J.R."/>
            <person name="Muller J."/>
            <person name="Pangilinan J."/>
            <person name="Patwardhan R.P."/>
            <person name="Pitluck S."/>
            <person name="Pritham E.J."/>
            <person name="Rechtsteiner A."/>
            <person name="Rho M."/>
            <person name="Rogozin I.B."/>
            <person name="Sakarya O."/>
            <person name="Salamov A."/>
            <person name="Schaack S."/>
            <person name="Shapiro H."/>
            <person name="Shiga Y."/>
            <person name="Skalitzky C."/>
            <person name="Smith Z."/>
            <person name="Souvorov A."/>
            <person name="Sung W."/>
            <person name="Tang Z."/>
            <person name="Tsuchiya D."/>
            <person name="Tu H."/>
            <person name="Vos H."/>
            <person name="Wang M."/>
            <person name="Wolf Y.I."/>
            <person name="Yamagata H."/>
            <person name="Yamada T."/>
            <person name="Ye Y."/>
            <person name="Shaw J.R."/>
            <person name="Andrews J."/>
            <person name="Crease T.J."/>
            <person name="Tang H."/>
            <person name="Lucas S.M."/>
            <person name="Robertson H.M."/>
            <person name="Bork P."/>
            <person name="Koonin E.V."/>
            <person name="Zdobnov E.M."/>
            <person name="Grigoriev I.V."/>
            <person name="Lynch M."/>
            <person name="Boore J.L."/>
        </authorList>
    </citation>
    <scope>NUCLEOTIDE SEQUENCE [LARGE SCALE GENOMIC DNA]</scope>
</reference>
<feature type="region of interest" description="Disordered" evidence="2">
    <location>
        <begin position="330"/>
        <end position="359"/>
    </location>
</feature>
<evidence type="ECO:0000313" key="4">
    <source>
        <dbReference type="Proteomes" id="UP000000305"/>
    </source>
</evidence>
<feature type="compositionally biased region" description="Basic residues" evidence="2">
    <location>
        <begin position="278"/>
        <end position="288"/>
    </location>
</feature>
<dbReference type="PhylomeDB" id="E9GT85"/>
<name>E9GT85_DAPPU</name>
<keyword evidence="4" id="KW-1185">Reference proteome</keyword>
<proteinExistence type="predicted"/>
<dbReference type="InParanoid" id="E9GT85"/>
<feature type="coiled-coil region" evidence="1">
    <location>
        <begin position="112"/>
        <end position="162"/>
    </location>
</feature>
<evidence type="ECO:0000256" key="2">
    <source>
        <dbReference type="SAM" id="MobiDB-lite"/>
    </source>
</evidence>
<feature type="region of interest" description="Disordered" evidence="2">
    <location>
        <begin position="392"/>
        <end position="444"/>
    </location>
</feature>
<accession>E9GT85</accession>
<feature type="compositionally biased region" description="Acidic residues" evidence="2">
    <location>
        <begin position="431"/>
        <end position="444"/>
    </location>
</feature>
<sequence length="462" mass="51390">MVLRTDVPSKRFVADPPRSLNESIANIRAYATKLVDDNRNSDIVDGQRQGWKLFEVLFPIEFYELTGATPPLALQKSKPKSKWEIQRAEKLEREALALLTPEQKFVEDEALIRRDKEAKNALRQEVRAAKKRKRDAVEEAKIRLVEKEAKEKREAYERSKRRRVDTPRMEQRDLLHRLKTALAAGNFVIPGTASDPITSEILEVLSRHKTPVKEPPPSATTSQAQTPQPLASTSQVKGAKAPRRQPAAGRKKAEASKEVQAQILNPPAPLSPISPKPTKGKALVRPKSRTILSQYQLDGTPGVTPEGRAEDAIALKQVTVFLERYDVIKPTPAKTPKPRKKSLFNPPSKELVEAATKQSAWRKSLRSAKEVEVNLADSAKNLYGEDLEELPSEKEDELLKEPAQVSAAAQAAEEQQTRPVPIRSGLRIDSGDESEPELQLTAEDDEVALKEAALSTLPKAVE</sequence>
<feature type="compositionally biased region" description="Low complexity" evidence="2">
    <location>
        <begin position="403"/>
        <end position="414"/>
    </location>
</feature>
<dbReference type="KEGG" id="dpx:DAPPUDRAFT_247705"/>
<dbReference type="Proteomes" id="UP000000305">
    <property type="component" value="Unassembled WGS sequence"/>
</dbReference>
<dbReference type="AlphaFoldDB" id="E9GT85"/>
<dbReference type="HOGENOM" id="CLU_040842_0_0_1"/>
<evidence type="ECO:0000256" key="1">
    <source>
        <dbReference type="SAM" id="Coils"/>
    </source>
</evidence>
<organism evidence="3 4">
    <name type="scientific">Daphnia pulex</name>
    <name type="common">Water flea</name>
    <dbReference type="NCBI Taxonomy" id="6669"/>
    <lineage>
        <taxon>Eukaryota</taxon>
        <taxon>Metazoa</taxon>
        <taxon>Ecdysozoa</taxon>
        <taxon>Arthropoda</taxon>
        <taxon>Crustacea</taxon>
        <taxon>Branchiopoda</taxon>
        <taxon>Diplostraca</taxon>
        <taxon>Cladocera</taxon>
        <taxon>Anomopoda</taxon>
        <taxon>Daphniidae</taxon>
        <taxon>Daphnia</taxon>
    </lineage>
</organism>
<feature type="region of interest" description="Disordered" evidence="2">
    <location>
        <begin position="209"/>
        <end position="288"/>
    </location>
</feature>
<dbReference type="EMBL" id="GL732563">
    <property type="protein sequence ID" value="EFX77402.1"/>
    <property type="molecule type" value="Genomic_DNA"/>
</dbReference>
<feature type="compositionally biased region" description="Polar residues" evidence="2">
    <location>
        <begin position="219"/>
        <end position="236"/>
    </location>
</feature>
<keyword evidence="1" id="KW-0175">Coiled coil</keyword>
<gene>
    <name evidence="3" type="ORF">DAPPUDRAFT_247705</name>
</gene>